<evidence type="ECO:0000313" key="2">
    <source>
        <dbReference type="Proteomes" id="UP001235939"/>
    </source>
</evidence>
<dbReference type="EMBL" id="CP092877">
    <property type="protein sequence ID" value="UYV77373.1"/>
    <property type="molecule type" value="Genomic_DNA"/>
</dbReference>
<accession>A0ABY6L8A0</accession>
<dbReference type="PANTHER" id="PTHR21261:SF15">
    <property type="entry name" value="BEATEN PATH IIIA, ISOFORM D-RELATED"/>
    <property type="match status" value="1"/>
</dbReference>
<protein>
    <recommendedName>
        <fullName evidence="3">Ig-like domain-containing protein</fullName>
    </recommendedName>
</protein>
<sequence length="195" mass="22049">MTRRCPRRVISPLNGELPYQVTSKRSVYSYGATGLRFLRLTVPGAVSAGHSAWLTCAFDLEGDDLYSVKWYKNNVEFYRYLPISKPPQIKFELLGIYMDRLAPGFHRRVKAKTTFQDEDVPKDDMTTKQLFTPQEKGCKGTRDKFQDSDGILGRSTSDSSMAAALQKIDLDPEQQLYTPKIVDIAAAVMEMHGDI</sequence>
<dbReference type="PANTHER" id="PTHR21261">
    <property type="entry name" value="BEAT PROTEIN"/>
    <property type="match status" value="1"/>
</dbReference>
<gene>
    <name evidence="1" type="ORF">LAZ67_15000734</name>
</gene>
<reference evidence="1 2" key="1">
    <citation type="submission" date="2022-01" db="EMBL/GenBank/DDBJ databases">
        <title>A chromosomal length assembly of Cordylochernes scorpioides.</title>
        <authorList>
            <person name="Zeh D."/>
            <person name="Zeh J."/>
        </authorList>
    </citation>
    <scope>NUCLEOTIDE SEQUENCE [LARGE SCALE GENOMIC DNA]</scope>
    <source>
        <strain evidence="1">IN4F17</strain>
        <tissue evidence="1">Whole Body</tissue>
    </source>
</reference>
<proteinExistence type="predicted"/>
<name>A0ABY6L8A0_9ARAC</name>
<evidence type="ECO:0008006" key="3">
    <source>
        <dbReference type="Google" id="ProtNLM"/>
    </source>
</evidence>
<keyword evidence="2" id="KW-1185">Reference proteome</keyword>
<dbReference type="Proteomes" id="UP001235939">
    <property type="component" value="Chromosome 15"/>
</dbReference>
<organism evidence="1 2">
    <name type="scientific">Cordylochernes scorpioides</name>
    <dbReference type="NCBI Taxonomy" id="51811"/>
    <lineage>
        <taxon>Eukaryota</taxon>
        <taxon>Metazoa</taxon>
        <taxon>Ecdysozoa</taxon>
        <taxon>Arthropoda</taxon>
        <taxon>Chelicerata</taxon>
        <taxon>Arachnida</taxon>
        <taxon>Pseudoscorpiones</taxon>
        <taxon>Cheliferoidea</taxon>
        <taxon>Chernetidae</taxon>
        <taxon>Cordylochernes</taxon>
    </lineage>
</organism>
<evidence type="ECO:0000313" key="1">
    <source>
        <dbReference type="EMBL" id="UYV77373.1"/>
    </source>
</evidence>